<dbReference type="CDD" id="cd04458">
    <property type="entry name" value="CSP_CDS"/>
    <property type="match status" value="1"/>
</dbReference>
<proteinExistence type="predicted"/>
<evidence type="ECO:0000313" key="8">
    <source>
        <dbReference type="EMBL" id="MDY0409844.1"/>
    </source>
</evidence>
<feature type="domain" description="CSD" evidence="7">
    <location>
        <begin position="1"/>
        <end position="65"/>
    </location>
</feature>
<evidence type="ECO:0000256" key="5">
    <source>
        <dbReference type="ARBA" id="ARBA00023163"/>
    </source>
</evidence>
<keyword evidence="5" id="KW-0804">Transcription</keyword>
<dbReference type="PROSITE" id="PS00352">
    <property type="entry name" value="CSD_1"/>
    <property type="match status" value="1"/>
</dbReference>
<dbReference type="Gene3D" id="6.20.370.130">
    <property type="match status" value="1"/>
</dbReference>
<dbReference type="Proteomes" id="UP001275315">
    <property type="component" value="Unassembled WGS sequence"/>
</dbReference>
<dbReference type="PIRSF" id="PIRSF002599">
    <property type="entry name" value="Cold_shock_A"/>
    <property type="match status" value="1"/>
</dbReference>
<name>A0ABU5CVK5_9BACI</name>
<sequence length="66" mass="7182">MNTGSVKWFNADKGFGFIEVEGGDDVFVHFSAIQGEGFKTLEEGQQVTFDIEEGNRGPQATNVVKA</sequence>
<dbReference type="PROSITE" id="PS51857">
    <property type="entry name" value="CSD_2"/>
    <property type="match status" value="1"/>
</dbReference>
<dbReference type="SMART" id="SM00357">
    <property type="entry name" value="CSP"/>
    <property type="match status" value="1"/>
</dbReference>
<reference evidence="8 9" key="1">
    <citation type="submission" date="2023-10" db="EMBL/GenBank/DDBJ databases">
        <title>Virgibacillus soli CC-YMP-6 genome.</title>
        <authorList>
            <person name="Miliotis G."/>
            <person name="Sengupta P."/>
            <person name="Hameed A."/>
            <person name="Chuvochina M."/>
            <person name="Mcdonagh F."/>
            <person name="Simpson A.C."/>
            <person name="Singh N.K."/>
            <person name="Rekha P.D."/>
            <person name="Raman K."/>
            <person name="Hugenholtz P."/>
            <person name="Venkateswaran K."/>
        </authorList>
    </citation>
    <scope>NUCLEOTIDE SEQUENCE [LARGE SCALE GENOMIC DNA]</scope>
    <source>
        <strain evidence="8 9">CC-YMP-6</strain>
    </source>
</reference>
<keyword evidence="9" id="KW-1185">Reference proteome</keyword>
<dbReference type="InterPro" id="IPR002059">
    <property type="entry name" value="CSP_DNA-bd"/>
</dbReference>
<keyword evidence="2" id="KW-0963">Cytoplasm</keyword>
<dbReference type="RefSeq" id="WP_320380699.1">
    <property type="nucleotide sequence ID" value="NZ_JAWDIQ010000003.1"/>
</dbReference>
<gene>
    <name evidence="8" type="ORF">RWD45_16270</name>
</gene>
<dbReference type="InterPro" id="IPR019844">
    <property type="entry name" value="CSD_CS"/>
</dbReference>
<dbReference type="EMBL" id="JAWDIQ010000003">
    <property type="protein sequence ID" value="MDY0409844.1"/>
    <property type="molecule type" value="Genomic_DNA"/>
</dbReference>
<evidence type="ECO:0000256" key="4">
    <source>
        <dbReference type="ARBA" id="ARBA00023159"/>
    </source>
</evidence>
<dbReference type="PANTHER" id="PTHR11544">
    <property type="entry name" value="COLD SHOCK DOMAIN CONTAINING PROTEINS"/>
    <property type="match status" value="1"/>
</dbReference>
<keyword evidence="3" id="KW-0805">Transcription regulation</keyword>
<evidence type="ECO:0000259" key="7">
    <source>
        <dbReference type="PROSITE" id="PS51857"/>
    </source>
</evidence>
<dbReference type="SUPFAM" id="SSF50249">
    <property type="entry name" value="Nucleic acid-binding proteins"/>
    <property type="match status" value="1"/>
</dbReference>
<accession>A0ABU5CVK5</accession>
<organism evidence="8 9">
    <name type="scientific">Paracerasibacillus soli</name>
    <dbReference type="NCBI Taxonomy" id="480284"/>
    <lineage>
        <taxon>Bacteria</taxon>
        <taxon>Bacillati</taxon>
        <taxon>Bacillota</taxon>
        <taxon>Bacilli</taxon>
        <taxon>Bacillales</taxon>
        <taxon>Bacillaceae</taxon>
        <taxon>Paracerasibacillus</taxon>
    </lineage>
</organism>
<evidence type="ECO:0000256" key="1">
    <source>
        <dbReference type="ARBA" id="ARBA00004496"/>
    </source>
</evidence>
<evidence type="ECO:0000256" key="6">
    <source>
        <dbReference type="RuleBase" id="RU000408"/>
    </source>
</evidence>
<dbReference type="Gene3D" id="2.40.50.140">
    <property type="entry name" value="Nucleic acid-binding proteins"/>
    <property type="match status" value="1"/>
</dbReference>
<dbReference type="InterPro" id="IPR012156">
    <property type="entry name" value="Cold_shock_CspA"/>
</dbReference>
<dbReference type="PRINTS" id="PR00050">
    <property type="entry name" value="COLDSHOCK"/>
</dbReference>
<evidence type="ECO:0000313" key="9">
    <source>
        <dbReference type="Proteomes" id="UP001275315"/>
    </source>
</evidence>
<comment type="caution">
    <text evidence="8">The sequence shown here is derived from an EMBL/GenBank/DDBJ whole genome shotgun (WGS) entry which is preliminary data.</text>
</comment>
<keyword evidence="4" id="KW-0010">Activator</keyword>
<protein>
    <submittedName>
        <fullName evidence="8">Cold-shock protein</fullName>
    </submittedName>
</protein>
<dbReference type="InterPro" id="IPR012340">
    <property type="entry name" value="NA-bd_OB-fold"/>
</dbReference>
<dbReference type="Pfam" id="PF00313">
    <property type="entry name" value="CSD"/>
    <property type="match status" value="1"/>
</dbReference>
<dbReference type="InterPro" id="IPR050181">
    <property type="entry name" value="Cold_shock_domain"/>
</dbReference>
<evidence type="ECO:0000256" key="3">
    <source>
        <dbReference type="ARBA" id="ARBA00023015"/>
    </source>
</evidence>
<comment type="subcellular location">
    <subcellularLocation>
        <location evidence="1 6">Cytoplasm</location>
    </subcellularLocation>
</comment>
<dbReference type="InterPro" id="IPR011129">
    <property type="entry name" value="CSD"/>
</dbReference>
<evidence type="ECO:0000256" key="2">
    <source>
        <dbReference type="ARBA" id="ARBA00022490"/>
    </source>
</evidence>